<dbReference type="EMBL" id="CAFBOM010000227">
    <property type="protein sequence ID" value="CAB4995952.1"/>
    <property type="molecule type" value="Genomic_DNA"/>
</dbReference>
<reference evidence="2" key="1">
    <citation type="submission" date="2020-05" db="EMBL/GenBank/DDBJ databases">
        <authorList>
            <person name="Chiriac C."/>
            <person name="Salcher M."/>
            <person name="Ghai R."/>
            <person name="Kavagutti S V."/>
        </authorList>
    </citation>
    <scope>NUCLEOTIDE SEQUENCE</scope>
</reference>
<protein>
    <submittedName>
        <fullName evidence="2">Unannotated protein</fullName>
    </submittedName>
</protein>
<dbReference type="InterPro" id="IPR007569">
    <property type="entry name" value="DUF559"/>
</dbReference>
<evidence type="ECO:0000259" key="1">
    <source>
        <dbReference type="Pfam" id="PF04480"/>
    </source>
</evidence>
<feature type="domain" description="DUF559" evidence="1">
    <location>
        <begin position="262"/>
        <end position="326"/>
    </location>
</feature>
<dbReference type="Pfam" id="PF04480">
    <property type="entry name" value="DUF559"/>
    <property type="match status" value="1"/>
</dbReference>
<gene>
    <name evidence="2" type="ORF">UFOPK3957_01285</name>
</gene>
<proteinExistence type="predicted"/>
<name>A0A6J7NZE5_9ZZZZ</name>
<organism evidence="2">
    <name type="scientific">freshwater metagenome</name>
    <dbReference type="NCBI Taxonomy" id="449393"/>
    <lineage>
        <taxon>unclassified sequences</taxon>
        <taxon>metagenomes</taxon>
        <taxon>ecological metagenomes</taxon>
    </lineage>
</organism>
<dbReference type="AlphaFoldDB" id="A0A6J7NZE5"/>
<evidence type="ECO:0000313" key="2">
    <source>
        <dbReference type="EMBL" id="CAB4995952.1"/>
    </source>
</evidence>
<accession>A0A6J7NZE5</accession>
<sequence>MPATYRTRPELLALRDDVRLHSSKQGYVFRRDDLATWGFDATIVPSMVRKGYWRKIRYGIYADSADLITAQSDLAQTHAIDCAAAIKALRLPAYVFGASAALLHQLPIQRGLVRQPSLVRHPYRDIRALNRSAKRPPSLSDVCVVSHSLPPSLLTTWQGIPIVSRPLAAVSAACHSDPDWAVGLLDAVLWDESATRASLGELIGEWPLLRGIGTARRAAELARPGAQTILETLSRLRLVRAGLDEPELQREFRDAAGLIGYADMFWESLGVIGEADGRLKYATADDIFREKLREDRLRALGYVVVRWTWDEIMSNPNAVMRRILQAAQVSRRRQR</sequence>